<evidence type="ECO:0000256" key="1">
    <source>
        <dbReference type="ARBA" id="ARBA00023015"/>
    </source>
</evidence>
<evidence type="ECO:0000256" key="2">
    <source>
        <dbReference type="ARBA" id="ARBA00023125"/>
    </source>
</evidence>
<dbReference type="CDD" id="cd06267">
    <property type="entry name" value="PBP1_LacI_sugar_binding-like"/>
    <property type="match status" value="1"/>
</dbReference>
<dbReference type="PROSITE" id="PS50932">
    <property type="entry name" value="HTH_LACI_2"/>
    <property type="match status" value="1"/>
</dbReference>
<dbReference type="SUPFAM" id="SSF53822">
    <property type="entry name" value="Periplasmic binding protein-like I"/>
    <property type="match status" value="1"/>
</dbReference>
<keyword evidence="6" id="KW-1185">Reference proteome</keyword>
<dbReference type="RefSeq" id="WP_150420454.1">
    <property type="nucleotide sequence ID" value="NZ_VYRZ01000005.1"/>
</dbReference>
<reference evidence="6" key="1">
    <citation type="submission" date="2019-09" db="EMBL/GenBank/DDBJ databases">
        <title>Mumia zhuanghuii sp. nov. isolated from the intestinal contents of plateau pika (Ochotona curzoniae) in the Qinghai-Tibet plateau of China.</title>
        <authorList>
            <person name="Tian Z."/>
        </authorList>
    </citation>
    <scope>NUCLEOTIDE SEQUENCE [LARGE SCALE GENOMIC DNA]</scope>
    <source>
        <strain evidence="6">DSM 25564</strain>
    </source>
</reference>
<evidence type="ECO:0000313" key="6">
    <source>
        <dbReference type="Proteomes" id="UP000327039"/>
    </source>
</evidence>
<dbReference type="Pfam" id="PF00532">
    <property type="entry name" value="Peripla_BP_1"/>
    <property type="match status" value="1"/>
</dbReference>
<evidence type="ECO:0000256" key="3">
    <source>
        <dbReference type="ARBA" id="ARBA00023163"/>
    </source>
</evidence>
<dbReference type="EMBL" id="VYRZ01000005">
    <property type="protein sequence ID" value="KAA9083744.1"/>
    <property type="molecule type" value="Genomic_DNA"/>
</dbReference>
<dbReference type="InterPro" id="IPR028082">
    <property type="entry name" value="Peripla_BP_I"/>
</dbReference>
<protein>
    <submittedName>
        <fullName evidence="5">LacI family transcriptional regulator</fullName>
    </submittedName>
</protein>
<dbReference type="OrthoDB" id="37081at2"/>
<dbReference type="InterPro" id="IPR000843">
    <property type="entry name" value="HTH_LacI"/>
</dbReference>
<comment type="caution">
    <text evidence="5">The sequence shown here is derived from an EMBL/GenBank/DDBJ whole genome shotgun (WGS) entry which is preliminary data.</text>
</comment>
<dbReference type="PANTHER" id="PTHR30146:SF109">
    <property type="entry name" value="HTH-TYPE TRANSCRIPTIONAL REGULATOR GALS"/>
    <property type="match status" value="1"/>
</dbReference>
<name>A0A5J5IMM6_9MICO</name>
<feature type="domain" description="HTH lacI-type" evidence="4">
    <location>
        <begin position="4"/>
        <end position="58"/>
    </location>
</feature>
<dbReference type="GO" id="GO:0000976">
    <property type="term" value="F:transcription cis-regulatory region binding"/>
    <property type="evidence" value="ECO:0007669"/>
    <property type="project" value="TreeGrafter"/>
</dbReference>
<evidence type="ECO:0000259" key="4">
    <source>
        <dbReference type="PROSITE" id="PS50932"/>
    </source>
</evidence>
<keyword evidence="2" id="KW-0238">DNA-binding</keyword>
<dbReference type="CDD" id="cd01392">
    <property type="entry name" value="HTH_LacI"/>
    <property type="match status" value="1"/>
</dbReference>
<dbReference type="Gene3D" id="1.10.260.40">
    <property type="entry name" value="lambda repressor-like DNA-binding domains"/>
    <property type="match status" value="1"/>
</dbReference>
<evidence type="ECO:0000313" key="5">
    <source>
        <dbReference type="EMBL" id="KAA9083744.1"/>
    </source>
</evidence>
<keyword evidence="1" id="KW-0805">Transcription regulation</keyword>
<dbReference type="SUPFAM" id="SSF47413">
    <property type="entry name" value="lambda repressor-like DNA-binding domains"/>
    <property type="match status" value="1"/>
</dbReference>
<sequence length="332" mass="35607">MTDVGIGQVAQLAGVSVGTVSNFFNRPEVLAPGTLERVRLAVTELGYVRNTAARDLRVGRSRAVGLLVLDIGNPFFTELIEGVEDVATGAGLTVTLGNTKESAEKEAAYISLFLEQRVSGVILAPAAVTHDRLEQLRALGTPVVLVEDARDADDYCSVAVDDAQGGRTAMEHLVERGHRRVLVMSGPARIQQVRARIDGAMDAARSLGVEATLERTRAFSAADARQAIERMSASGKLEGITAVFAANDLMALGVIQALVESGRRIPDDVAVIGYDDIPYAAALSPALTSVRQPSREMGMEAMSLLLEETARHPHHAHRHSLFKPQLQVRQTT</sequence>
<gene>
    <name evidence="5" type="ORF">F6B42_14425</name>
</gene>
<accession>A0A5J5IMM6</accession>
<dbReference type="Proteomes" id="UP000327039">
    <property type="component" value="Unassembled WGS sequence"/>
</dbReference>
<keyword evidence="3" id="KW-0804">Transcription</keyword>
<dbReference type="GO" id="GO:0003700">
    <property type="term" value="F:DNA-binding transcription factor activity"/>
    <property type="evidence" value="ECO:0007669"/>
    <property type="project" value="TreeGrafter"/>
</dbReference>
<dbReference type="Gene3D" id="3.40.50.2300">
    <property type="match status" value="2"/>
</dbReference>
<dbReference type="InterPro" id="IPR001761">
    <property type="entry name" value="Peripla_BP/Lac1_sug-bd_dom"/>
</dbReference>
<dbReference type="InterPro" id="IPR010982">
    <property type="entry name" value="Lambda_DNA-bd_dom_sf"/>
</dbReference>
<proteinExistence type="predicted"/>
<organism evidence="5 6">
    <name type="scientific">Microbacterium radiodurans</name>
    <dbReference type="NCBI Taxonomy" id="661398"/>
    <lineage>
        <taxon>Bacteria</taxon>
        <taxon>Bacillati</taxon>
        <taxon>Actinomycetota</taxon>
        <taxon>Actinomycetes</taxon>
        <taxon>Micrococcales</taxon>
        <taxon>Microbacteriaceae</taxon>
        <taxon>Microbacterium</taxon>
    </lineage>
</organism>
<dbReference type="SMART" id="SM00354">
    <property type="entry name" value="HTH_LACI"/>
    <property type="match status" value="1"/>
</dbReference>
<dbReference type="Pfam" id="PF00356">
    <property type="entry name" value="LacI"/>
    <property type="match status" value="1"/>
</dbReference>
<dbReference type="PANTHER" id="PTHR30146">
    <property type="entry name" value="LACI-RELATED TRANSCRIPTIONAL REPRESSOR"/>
    <property type="match status" value="1"/>
</dbReference>
<dbReference type="AlphaFoldDB" id="A0A5J5IMM6"/>